<protein>
    <submittedName>
        <fullName evidence="1">Uncharacterized protein</fullName>
    </submittedName>
</protein>
<reference evidence="1" key="1">
    <citation type="journal article" date="2017" name="Virus Genes">
        <title>The complete genome sequence of a third distinct baculovirus isolated from the true armyworm, Mythimna unipuncta, contains two copies of the lef-7 gene.</title>
        <authorList>
            <person name="Harrison R.L."/>
            <person name="Mowery J.D."/>
            <person name="Rowley D.L."/>
            <person name="Bauchan G.R."/>
            <person name="Theilmann D.A."/>
            <person name="Rohrmann G.F."/>
            <person name="Erlandson M.A."/>
        </authorList>
    </citation>
    <scope>NUCLEOTIDE SEQUENCE [LARGE SCALE GENOMIC DNA]</scope>
    <source>
        <strain evidence="1">#7</strain>
    </source>
</reference>
<name>A0A2K9VSA1_9ABAC</name>
<keyword evidence="2" id="KW-1185">Reference proteome</keyword>
<accession>A0A2K9VSA1</accession>
<dbReference type="RefSeq" id="YP_009666713.1">
    <property type="nucleotide sequence ID" value="NC_043530.1"/>
</dbReference>
<evidence type="ECO:0000313" key="2">
    <source>
        <dbReference type="Proteomes" id="UP000297194"/>
    </source>
</evidence>
<dbReference type="EMBL" id="MF375894">
    <property type="protein sequence ID" value="AUV65320.1"/>
    <property type="molecule type" value="Genomic_DNA"/>
</dbReference>
<sequence>MSTYGQRIETAQRQNVARRVVVREIMGSMNKVDTALSTNRDFCLNRYNKSTNLNELNNDHRRCPSLYEAEAINGAKYFYRKNDCVKRCVVCAGVLHLVLDARSTTCARCATMAVAAAAARKMTK</sequence>
<proteinExistence type="predicted"/>
<dbReference type="Proteomes" id="UP000297194">
    <property type="component" value="Segment"/>
</dbReference>
<organism evidence="1 2">
    <name type="scientific">Mythimna unipuncta nucleopolyhedrovirus</name>
    <dbReference type="NCBI Taxonomy" id="447897"/>
    <lineage>
        <taxon>Viruses</taxon>
        <taxon>Viruses incertae sedis</taxon>
        <taxon>Naldaviricetes</taxon>
        <taxon>Lefavirales</taxon>
        <taxon>Baculoviridae</taxon>
        <taxon>Alphabaculovirus</taxon>
    </lineage>
</organism>
<dbReference type="KEGG" id="vg:40526993"/>
<evidence type="ECO:0000313" key="1">
    <source>
        <dbReference type="EMBL" id="AUV65320.1"/>
    </source>
</evidence>
<dbReference type="GeneID" id="40526993"/>